<dbReference type="Proteomes" id="UP001224775">
    <property type="component" value="Unassembled WGS sequence"/>
</dbReference>
<dbReference type="GO" id="GO:0008270">
    <property type="term" value="F:zinc ion binding"/>
    <property type="evidence" value="ECO:0007669"/>
    <property type="project" value="UniProtKB-KW"/>
</dbReference>
<dbReference type="GO" id="GO:0016558">
    <property type="term" value="P:protein import into peroxisome matrix"/>
    <property type="evidence" value="ECO:0007669"/>
    <property type="project" value="InterPro"/>
</dbReference>
<gene>
    <name evidence="16" type="ORF">QTG54_008692</name>
</gene>
<dbReference type="InterPro" id="IPR013083">
    <property type="entry name" value="Znf_RING/FYVE/PHD"/>
</dbReference>
<evidence type="ECO:0000256" key="4">
    <source>
        <dbReference type="ARBA" id="ARBA00022448"/>
    </source>
</evidence>
<feature type="domain" description="RING-type" evidence="15">
    <location>
        <begin position="450"/>
        <end position="488"/>
    </location>
</feature>
<keyword evidence="5" id="KW-0812">Transmembrane</keyword>
<comment type="caution">
    <text evidence="16">The sequence shown here is derived from an EMBL/GenBank/DDBJ whole genome shotgun (WGS) entry which is preliminary data.</text>
</comment>
<keyword evidence="17" id="KW-1185">Reference proteome</keyword>
<dbReference type="GO" id="GO:1990429">
    <property type="term" value="C:peroxisomal importomer complex"/>
    <property type="evidence" value="ECO:0007669"/>
    <property type="project" value="TreeGrafter"/>
</dbReference>
<dbReference type="EMBL" id="JATAAI010000015">
    <property type="protein sequence ID" value="KAK1740597.1"/>
    <property type="molecule type" value="Genomic_DNA"/>
</dbReference>
<reference evidence="16" key="1">
    <citation type="submission" date="2023-06" db="EMBL/GenBank/DDBJ databases">
        <title>Survivors Of The Sea: Transcriptome response of Skeletonema marinoi to long-term dormancy.</title>
        <authorList>
            <person name="Pinder M.I.M."/>
            <person name="Kourtchenko O."/>
            <person name="Robertson E.K."/>
            <person name="Larsson T."/>
            <person name="Maumus F."/>
            <person name="Osuna-Cruz C.M."/>
            <person name="Vancaester E."/>
            <person name="Stenow R."/>
            <person name="Vandepoele K."/>
            <person name="Ploug H."/>
            <person name="Bruchert V."/>
            <person name="Godhe A."/>
            <person name="Topel M."/>
        </authorList>
    </citation>
    <scope>NUCLEOTIDE SEQUENCE</scope>
    <source>
        <strain evidence="16">R05AC</strain>
    </source>
</reference>
<accession>A0AAD8Y6U5</accession>
<feature type="compositionally biased region" description="Low complexity" evidence="14">
    <location>
        <begin position="402"/>
        <end position="419"/>
    </location>
</feature>
<dbReference type="SMART" id="SM00184">
    <property type="entry name" value="RING"/>
    <property type="match status" value="1"/>
</dbReference>
<keyword evidence="10" id="KW-1133">Transmembrane helix</keyword>
<evidence type="ECO:0000313" key="17">
    <source>
        <dbReference type="Proteomes" id="UP001224775"/>
    </source>
</evidence>
<evidence type="ECO:0000256" key="11">
    <source>
        <dbReference type="ARBA" id="ARBA00023136"/>
    </source>
</evidence>
<evidence type="ECO:0000256" key="9">
    <source>
        <dbReference type="ARBA" id="ARBA00022927"/>
    </source>
</evidence>
<evidence type="ECO:0000256" key="6">
    <source>
        <dbReference type="ARBA" id="ARBA00022723"/>
    </source>
</evidence>
<comment type="pathway">
    <text evidence="2">Protein modification; protein ubiquitination.</text>
</comment>
<comment type="similarity">
    <text evidence="3">Belongs to the pex2/pex10/pex12 family.</text>
</comment>
<keyword evidence="7" id="KW-0863">Zinc-finger</keyword>
<dbReference type="InterPro" id="IPR001841">
    <property type="entry name" value="Znf_RING"/>
</dbReference>
<evidence type="ECO:0000256" key="5">
    <source>
        <dbReference type="ARBA" id="ARBA00022692"/>
    </source>
</evidence>
<keyword evidence="6" id="KW-0479">Metal-binding</keyword>
<keyword evidence="9" id="KW-0653">Protein transport</keyword>
<dbReference type="GO" id="GO:0005778">
    <property type="term" value="C:peroxisomal membrane"/>
    <property type="evidence" value="ECO:0007669"/>
    <property type="project" value="UniProtKB-SubCell"/>
</dbReference>
<evidence type="ECO:0000256" key="13">
    <source>
        <dbReference type="ARBA" id="ARBA00029692"/>
    </source>
</evidence>
<dbReference type="Gene3D" id="3.30.40.10">
    <property type="entry name" value="Zinc/RING finger domain, C3HC4 (zinc finger)"/>
    <property type="match status" value="1"/>
</dbReference>
<proteinExistence type="inferred from homology"/>
<evidence type="ECO:0000256" key="1">
    <source>
        <dbReference type="ARBA" id="ARBA00004585"/>
    </source>
</evidence>
<dbReference type="InterPro" id="IPR006845">
    <property type="entry name" value="Pex_N"/>
</dbReference>
<dbReference type="PANTHER" id="PTHR12888">
    <property type="entry name" value="PEROXISOME ASSEMBLY PROTEIN 12 PEROXIN-12"/>
    <property type="match status" value="1"/>
</dbReference>
<evidence type="ECO:0000259" key="15">
    <source>
        <dbReference type="SMART" id="SM00184"/>
    </source>
</evidence>
<evidence type="ECO:0000256" key="3">
    <source>
        <dbReference type="ARBA" id="ARBA00008704"/>
    </source>
</evidence>
<dbReference type="AlphaFoldDB" id="A0AAD8Y6U5"/>
<keyword evidence="11" id="KW-0472">Membrane</keyword>
<keyword evidence="12" id="KW-0576">Peroxisome</keyword>
<evidence type="ECO:0000256" key="7">
    <source>
        <dbReference type="ARBA" id="ARBA00022771"/>
    </source>
</evidence>
<evidence type="ECO:0000313" key="16">
    <source>
        <dbReference type="EMBL" id="KAK1740597.1"/>
    </source>
</evidence>
<name>A0AAD8Y6U5_9STRA</name>
<comment type="subcellular location">
    <subcellularLocation>
        <location evidence="1">Peroxisome membrane</location>
        <topology evidence="1">Multi-pass membrane protein</topology>
    </subcellularLocation>
</comment>
<keyword evidence="4" id="KW-0813">Transport</keyword>
<dbReference type="SUPFAM" id="SSF57850">
    <property type="entry name" value="RING/U-box"/>
    <property type="match status" value="1"/>
</dbReference>
<evidence type="ECO:0000256" key="12">
    <source>
        <dbReference type="ARBA" id="ARBA00023140"/>
    </source>
</evidence>
<keyword evidence="8" id="KW-0862">Zinc</keyword>
<feature type="region of interest" description="Disordered" evidence="14">
    <location>
        <begin position="402"/>
        <end position="430"/>
    </location>
</feature>
<evidence type="ECO:0000256" key="2">
    <source>
        <dbReference type="ARBA" id="ARBA00004906"/>
    </source>
</evidence>
<evidence type="ECO:0000256" key="10">
    <source>
        <dbReference type="ARBA" id="ARBA00022989"/>
    </source>
</evidence>
<sequence>MNATGGTTANNPSTQQQHNPTVPTTIGALLTEEYTLDPLSHQPSFLELTCVDVARNSGRVALSAMWEVGVTWLEGVLGRLRRMEHLADRLLAYSTAAARSPSSTNMLAAFSKTIKTTTCRIKLWYYSHLRRMCHLLHRTIKTFGPELQILILFAIDYNCIHYLSGSTACEMVYGLKRSKLVQSSSSKGQYKVVELTKWDKTMSALLAALFPYCKQRCDNWYKELTEQSESEEQLTAHFETRMQISQGHDTNRQLQSNNINSTNYSMTLDKFKQKIVNFYPYLHMTHELSIFLYQFAYLLEYTPYWSFSMHTLRVMLRRMTVADVQEQQRQKQPLLQKSQKDGERVLDANIMTKKNDAPPINPSSMIKGALLFSVSYVLLSGWVSHFQRELRLRRRRWIAGEGSSTANDTTTDDNNAGTSRKQLPIPPPPMNLEVLVDDEGNTRHIDKWSCPICHEPRINPTASTSGYVFCYRCLIMHLRQKGEHCPVTGVFCNESMVIRLFEPTATSKSANRRPNTR</sequence>
<organism evidence="16 17">
    <name type="scientific">Skeletonema marinoi</name>
    <dbReference type="NCBI Taxonomy" id="267567"/>
    <lineage>
        <taxon>Eukaryota</taxon>
        <taxon>Sar</taxon>
        <taxon>Stramenopiles</taxon>
        <taxon>Ochrophyta</taxon>
        <taxon>Bacillariophyta</taxon>
        <taxon>Coscinodiscophyceae</taxon>
        <taxon>Thalassiosirophycidae</taxon>
        <taxon>Thalassiosirales</taxon>
        <taxon>Skeletonemataceae</taxon>
        <taxon>Skeletonema</taxon>
        <taxon>Skeletonema marinoi-dohrnii complex</taxon>
    </lineage>
</organism>
<evidence type="ECO:0000256" key="14">
    <source>
        <dbReference type="SAM" id="MobiDB-lite"/>
    </source>
</evidence>
<evidence type="ECO:0000256" key="8">
    <source>
        <dbReference type="ARBA" id="ARBA00022833"/>
    </source>
</evidence>
<dbReference type="CDD" id="cd16451">
    <property type="entry name" value="mRING_PEX12"/>
    <property type="match status" value="1"/>
</dbReference>
<feature type="region of interest" description="Disordered" evidence="14">
    <location>
        <begin position="1"/>
        <end position="21"/>
    </location>
</feature>
<dbReference type="GO" id="GO:0004842">
    <property type="term" value="F:ubiquitin-protein transferase activity"/>
    <property type="evidence" value="ECO:0007669"/>
    <property type="project" value="TreeGrafter"/>
</dbReference>
<dbReference type="Pfam" id="PF04757">
    <property type="entry name" value="Pex2_Pex12"/>
    <property type="match status" value="1"/>
</dbReference>
<dbReference type="GO" id="GO:0006513">
    <property type="term" value="P:protein monoubiquitination"/>
    <property type="evidence" value="ECO:0007669"/>
    <property type="project" value="TreeGrafter"/>
</dbReference>
<dbReference type="InterPro" id="IPR017375">
    <property type="entry name" value="PEX12"/>
</dbReference>
<dbReference type="PANTHER" id="PTHR12888:SF0">
    <property type="entry name" value="PEROXISOME ASSEMBLY PROTEIN 12"/>
    <property type="match status" value="1"/>
</dbReference>
<protein>
    <recommendedName>
        <fullName evidence="13">Peroxin-12</fullName>
    </recommendedName>
</protein>